<keyword evidence="9" id="KW-0479">Metal-binding</keyword>
<proteinExistence type="inferred from homology"/>
<evidence type="ECO:0000256" key="6">
    <source>
        <dbReference type="ARBA" id="ARBA00022679"/>
    </source>
</evidence>
<feature type="non-terminal residue" evidence="13">
    <location>
        <position position="1"/>
    </location>
</feature>
<evidence type="ECO:0000256" key="9">
    <source>
        <dbReference type="ARBA" id="ARBA00022723"/>
    </source>
</evidence>
<dbReference type="GO" id="GO:0006269">
    <property type="term" value="P:DNA replication, synthesis of primer"/>
    <property type="evidence" value="ECO:0000318"/>
    <property type="project" value="GO_Central"/>
</dbReference>
<dbReference type="AlphaFoldDB" id="A7SFT3"/>
<dbReference type="STRING" id="45351.A7SFT3"/>
<gene>
    <name evidence="13" type="ORF">NEMVEDRAFT_v1g170128</name>
</gene>
<dbReference type="EMBL" id="DS469647">
    <property type="protein sequence ID" value="EDO37404.1"/>
    <property type="molecule type" value="Genomic_DNA"/>
</dbReference>
<organism evidence="13 14">
    <name type="scientific">Nematostella vectensis</name>
    <name type="common">Starlet sea anemone</name>
    <dbReference type="NCBI Taxonomy" id="45351"/>
    <lineage>
        <taxon>Eukaryota</taxon>
        <taxon>Metazoa</taxon>
        <taxon>Cnidaria</taxon>
        <taxon>Anthozoa</taxon>
        <taxon>Hexacorallia</taxon>
        <taxon>Actiniaria</taxon>
        <taxon>Edwardsiidae</taxon>
        <taxon>Nematostella</taxon>
    </lineage>
</organism>
<dbReference type="CDD" id="cd04860">
    <property type="entry name" value="AE_Prim_S"/>
    <property type="match status" value="1"/>
</dbReference>
<evidence type="ECO:0000256" key="11">
    <source>
        <dbReference type="ARBA" id="ARBA00023163"/>
    </source>
</evidence>
<evidence type="ECO:0000313" key="14">
    <source>
        <dbReference type="Proteomes" id="UP000001593"/>
    </source>
</evidence>
<keyword evidence="5 12" id="KW-0639">Primosome</keyword>
<dbReference type="GO" id="GO:0006270">
    <property type="term" value="P:DNA replication initiation"/>
    <property type="evidence" value="ECO:0007669"/>
    <property type="project" value="UniProtKB-ARBA"/>
</dbReference>
<evidence type="ECO:0000313" key="13">
    <source>
        <dbReference type="EMBL" id="EDO37404.1"/>
    </source>
</evidence>
<dbReference type="InterPro" id="IPR002755">
    <property type="entry name" value="DNA_primase_S"/>
</dbReference>
<comment type="cofactor">
    <cofactor evidence="2">
        <name>Mg(2+)</name>
        <dbReference type="ChEBI" id="CHEBI:18420"/>
    </cofactor>
</comment>
<keyword evidence="7" id="KW-0548">Nucleotidyltransferase</keyword>
<evidence type="ECO:0000256" key="7">
    <source>
        <dbReference type="ARBA" id="ARBA00022695"/>
    </source>
</evidence>
<keyword evidence="8 12" id="KW-0235">DNA replication</keyword>
<evidence type="ECO:0000256" key="10">
    <source>
        <dbReference type="ARBA" id="ARBA00022833"/>
    </source>
</evidence>
<evidence type="ECO:0000256" key="8">
    <source>
        <dbReference type="ARBA" id="ARBA00022705"/>
    </source>
</evidence>
<comment type="cofactor">
    <cofactor evidence="1">
        <name>Mn(2+)</name>
        <dbReference type="ChEBI" id="CHEBI:29035"/>
    </cofactor>
</comment>
<dbReference type="NCBIfam" id="TIGR00335">
    <property type="entry name" value="primase_sml"/>
    <property type="match status" value="1"/>
</dbReference>
<evidence type="ECO:0000256" key="5">
    <source>
        <dbReference type="ARBA" id="ARBA00022515"/>
    </source>
</evidence>
<protein>
    <recommendedName>
        <fullName evidence="12">DNA primase</fullName>
        <ecNumber evidence="12">2.7.7.-</ecNumber>
    </recommendedName>
</protein>
<dbReference type="OMA" id="NVTRGFN"/>
<keyword evidence="6 12" id="KW-0808">Transferase</keyword>
<evidence type="ECO:0000256" key="2">
    <source>
        <dbReference type="ARBA" id="ARBA00001946"/>
    </source>
</evidence>
<dbReference type="HOGENOM" id="CLU_028288_3_2_1"/>
<keyword evidence="10" id="KW-0862">Zinc</keyword>
<dbReference type="GO" id="GO:0046872">
    <property type="term" value="F:metal ion binding"/>
    <property type="evidence" value="ECO:0007669"/>
    <property type="project" value="UniProtKB-KW"/>
</dbReference>
<evidence type="ECO:0000256" key="3">
    <source>
        <dbReference type="ARBA" id="ARBA00009762"/>
    </source>
</evidence>
<dbReference type="FunFam" id="3.90.920.10:FF:000001">
    <property type="entry name" value="DNA primase"/>
    <property type="match status" value="1"/>
</dbReference>
<dbReference type="SUPFAM" id="SSF56747">
    <property type="entry name" value="Prim-pol domain"/>
    <property type="match status" value="1"/>
</dbReference>
<dbReference type="InParanoid" id="A7SFT3"/>
<dbReference type="GO" id="GO:0003899">
    <property type="term" value="F:DNA-directed RNA polymerase activity"/>
    <property type="evidence" value="ECO:0000318"/>
    <property type="project" value="GO_Central"/>
</dbReference>
<dbReference type="eggNOG" id="KOG2851">
    <property type="taxonomic scope" value="Eukaryota"/>
</dbReference>
<dbReference type="Gene3D" id="3.90.920.10">
    <property type="entry name" value="DNA primase, PRIM domain"/>
    <property type="match status" value="1"/>
</dbReference>
<comment type="similarity">
    <text evidence="3 12">Belongs to the eukaryotic-type primase small subunit family.</text>
</comment>
<keyword evidence="11" id="KW-0804">Transcription</keyword>
<dbReference type="Pfam" id="PF01896">
    <property type="entry name" value="DNA_primase_S"/>
    <property type="match status" value="1"/>
</dbReference>
<dbReference type="PANTHER" id="PTHR10536">
    <property type="entry name" value="DNA PRIMASE SMALL SUBUNIT"/>
    <property type="match status" value="1"/>
</dbReference>
<dbReference type="EC" id="2.7.7.-" evidence="12"/>
<reference evidence="13 14" key="1">
    <citation type="journal article" date="2007" name="Science">
        <title>Sea anemone genome reveals ancestral eumetazoan gene repertoire and genomic organization.</title>
        <authorList>
            <person name="Putnam N.H."/>
            <person name="Srivastava M."/>
            <person name="Hellsten U."/>
            <person name="Dirks B."/>
            <person name="Chapman J."/>
            <person name="Salamov A."/>
            <person name="Terry A."/>
            <person name="Shapiro H."/>
            <person name="Lindquist E."/>
            <person name="Kapitonov V.V."/>
            <person name="Jurka J."/>
            <person name="Genikhovich G."/>
            <person name="Grigoriev I.V."/>
            <person name="Lucas S.M."/>
            <person name="Steele R.E."/>
            <person name="Finnerty J.R."/>
            <person name="Technau U."/>
            <person name="Martindale M.Q."/>
            <person name="Rokhsar D.S."/>
        </authorList>
    </citation>
    <scope>NUCLEOTIDE SEQUENCE [LARGE SCALE GENOMIC DNA]</scope>
    <source>
        <strain evidence="14">CH2 X CH6</strain>
    </source>
</reference>
<dbReference type="GO" id="GO:0005658">
    <property type="term" value="C:alpha DNA polymerase:primase complex"/>
    <property type="evidence" value="ECO:0000318"/>
    <property type="project" value="GO_Central"/>
</dbReference>
<name>A7SFT3_NEMVE</name>
<dbReference type="Proteomes" id="UP000001593">
    <property type="component" value="Unassembled WGS sequence"/>
</dbReference>
<keyword evidence="14" id="KW-1185">Reference proteome</keyword>
<evidence type="ECO:0000256" key="12">
    <source>
        <dbReference type="RuleBase" id="RU003514"/>
    </source>
</evidence>
<accession>A7SFT3</accession>
<evidence type="ECO:0000256" key="4">
    <source>
        <dbReference type="ARBA" id="ARBA00022478"/>
    </source>
</evidence>
<evidence type="ECO:0000256" key="1">
    <source>
        <dbReference type="ARBA" id="ARBA00001936"/>
    </source>
</evidence>
<sequence length="415" mass="48319">MADTAAISSSQTTFSQSDLPELLQQYYKWLFPYKLYHQWLSYGDVPKTYFPNREFSFTLKDDVYLRYQSFASQEEMEKEIQKRNPHKIDIGAVFSHKPKDHKMVKAASFQALEKELVFDIDMTDYDEIRTCCKGAEICLKCWKFMVIAIKVLDLALKEDFGFKHRLWVYSGRRGVHCWVCDETARKLSQSGRSAVAEYLTIIKGGENQAKKVNIREPYHPFIKRSLSLVKKYFNDIVLDGQEILSSKETWDPLLALLNKSWSSCKKSSSERWEELTVMCTSFFQKMQSMEVIDEIMLQYTYPRLDVNVTKGLNHLLKSPFCIHPKTGRVCVPIEVATADLFDPFAVPTISQLLNQIDEYDKKHPNDNSDEDIAGKRKIRAFQKTSLMAGLSVFHKFLKLLDEENNKRRKIIKDDE</sequence>
<dbReference type="InterPro" id="IPR014052">
    <property type="entry name" value="DNA_primase_ssu_euk/arc"/>
</dbReference>
<dbReference type="PhylomeDB" id="A7SFT3"/>
<keyword evidence="4 12" id="KW-0240">DNA-directed RNA polymerase</keyword>